<feature type="domain" description="Multidrug resistance protein MdtA-like barrel-sandwich hybrid" evidence="5">
    <location>
        <begin position="64"/>
        <end position="195"/>
    </location>
</feature>
<dbReference type="NCBIfam" id="TIGR01730">
    <property type="entry name" value="RND_mfp"/>
    <property type="match status" value="1"/>
</dbReference>
<dbReference type="InterPro" id="IPR058624">
    <property type="entry name" value="MdtA-like_HH"/>
</dbReference>
<sequence precursor="true">MAPFRHALNALAAITILATLSACTESDQQQAPAPPPRDVDVAQIETADLPVSFEFIGRTASSQRVEIRTRVAGFLDEVAYEEGKRVKQGDVLFKIDPAPFEARLRAAKAELAQLEARLENAEALLRRVKPLAEIEAVAQKELDDAQGSVREAAAAVEAAKARVFEAELDLGYTTITSPVEGLTSSATQREGAYLGIGSEPLTYVARINPIWVEFSVSEAQALRSRQAQVSGSMIIPEDKRFAVNIKLSDGTLFPNTGHISFADASVDDQTGTFLVRAEIPNVDTEPLRPGQYVRVYTSGAIRPDAILAPKRAVQQGPRGSFVWLVDDENKAEQRPVVTGPWVNDNWVIEQGLNAGDRVIVNGSLGLTPGTPVNIVSLVPIDHPENGAIE</sequence>
<dbReference type="SUPFAM" id="SSF111369">
    <property type="entry name" value="HlyD-like secretion proteins"/>
    <property type="match status" value="1"/>
</dbReference>
<dbReference type="AlphaFoldDB" id="A0A518BVT1"/>
<dbReference type="Pfam" id="PF25876">
    <property type="entry name" value="HH_MFP_RND"/>
    <property type="match status" value="1"/>
</dbReference>
<dbReference type="InterPro" id="IPR058625">
    <property type="entry name" value="MdtA-like_BSH"/>
</dbReference>
<dbReference type="Gene3D" id="1.10.287.470">
    <property type="entry name" value="Helix hairpin bin"/>
    <property type="match status" value="1"/>
</dbReference>
<evidence type="ECO:0000259" key="7">
    <source>
        <dbReference type="Pfam" id="PF25967"/>
    </source>
</evidence>
<dbReference type="FunFam" id="2.40.420.20:FF:000001">
    <property type="entry name" value="Efflux RND transporter periplasmic adaptor subunit"/>
    <property type="match status" value="1"/>
</dbReference>
<feature type="domain" description="Multidrug resistance protein MdtA-like C-terminal permuted SH3" evidence="7">
    <location>
        <begin position="304"/>
        <end position="362"/>
    </location>
</feature>
<dbReference type="Gene3D" id="2.40.420.20">
    <property type="match status" value="1"/>
</dbReference>
<evidence type="ECO:0000313" key="9">
    <source>
        <dbReference type="Proteomes" id="UP000320386"/>
    </source>
</evidence>
<feature type="domain" description="Multidrug resistance protein MdtA-like alpha-helical hairpin" evidence="4">
    <location>
        <begin position="104"/>
        <end position="173"/>
    </location>
</feature>
<dbReference type="GO" id="GO:0046677">
    <property type="term" value="P:response to antibiotic"/>
    <property type="evidence" value="ECO:0007669"/>
    <property type="project" value="TreeGrafter"/>
</dbReference>
<dbReference type="KEGG" id="mcad:Pan265_09370"/>
<organism evidence="8 9">
    <name type="scientific">Mucisphaera calidilacus</name>
    <dbReference type="NCBI Taxonomy" id="2527982"/>
    <lineage>
        <taxon>Bacteria</taxon>
        <taxon>Pseudomonadati</taxon>
        <taxon>Planctomycetota</taxon>
        <taxon>Phycisphaerae</taxon>
        <taxon>Phycisphaerales</taxon>
        <taxon>Phycisphaeraceae</taxon>
        <taxon>Mucisphaera</taxon>
    </lineage>
</organism>
<evidence type="ECO:0000259" key="6">
    <source>
        <dbReference type="Pfam" id="PF25944"/>
    </source>
</evidence>
<protein>
    <submittedName>
        <fullName evidence="8">Multidrug export protein AcrE</fullName>
    </submittedName>
</protein>
<dbReference type="GO" id="GO:0022857">
    <property type="term" value="F:transmembrane transporter activity"/>
    <property type="evidence" value="ECO:0007669"/>
    <property type="project" value="InterPro"/>
</dbReference>
<dbReference type="GO" id="GO:0030313">
    <property type="term" value="C:cell envelope"/>
    <property type="evidence" value="ECO:0007669"/>
    <property type="project" value="UniProtKB-SubCell"/>
</dbReference>
<dbReference type="Pfam" id="PF25944">
    <property type="entry name" value="Beta-barrel_RND"/>
    <property type="match status" value="1"/>
</dbReference>
<dbReference type="InterPro" id="IPR058627">
    <property type="entry name" value="MdtA-like_C"/>
</dbReference>
<dbReference type="Pfam" id="PF25917">
    <property type="entry name" value="BSH_RND"/>
    <property type="match status" value="1"/>
</dbReference>
<accession>A0A518BVT1</accession>
<evidence type="ECO:0000259" key="4">
    <source>
        <dbReference type="Pfam" id="PF25876"/>
    </source>
</evidence>
<dbReference type="Pfam" id="PF25967">
    <property type="entry name" value="RND-MFP_C"/>
    <property type="match status" value="1"/>
</dbReference>
<comment type="similarity">
    <text evidence="2">Belongs to the membrane fusion protein (MFP) (TC 8.A.1) family.</text>
</comment>
<evidence type="ECO:0000256" key="2">
    <source>
        <dbReference type="ARBA" id="ARBA00009477"/>
    </source>
</evidence>
<dbReference type="GO" id="GO:0005886">
    <property type="term" value="C:plasma membrane"/>
    <property type="evidence" value="ECO:0007669"/>
    <property type="project" value="TreeGrafter"/>
</dbReference>
<dbReference type="Gene3D" id="2.40.50.100">
    <property type="match status" value="1"/>
</dbReference>
<evidence type="ECO:0000256" key="1">
    <source>
        <dbReference type="ARBA" id="ARBA00004196"/>
    </source>
</evidence>
<dbReference type="PANTHER" id="PTHR30158">
    <property type="entry name" value="ACRA/E-RELATED COMPONENT OF DRUG EFFLUX TRANSPORTER"/>
    <property type="match status" value="1"/>
</dbReference>
<feature type="domain" description="Multidrug resistance protein MdtA-like beta-barrel" evidence="6">
    <location>
        <begin position="209"/>
        <end position="295"/>
    </location>
</feature>
<dbReference type="PROSITE" id="PS51257">
    <property type="entry name" value="PROKAR_LIPOPROTEIN"/>
    <property type="match status" value="1"/>
</dbReference>
<dbReference type="RefSeq" id="WP_145445228.1">
    <property type="nucleotide sequence ID" value="NZ_CP036280.1"/>
</dbReference>
<name>A0A518BVT1_9BACT</name>
<evidence type="ECO:0000259" key="5">
    <source>
        <dbReference type="Pfam" id="PF25917"/>
    </source>
</evidence>
<proteinExistence type="inferred from homology"/>
<dbReference type="EMBL" id="CP036280">
    <property type="protein sequence ID" value="QDU71090.1"/>
    <property type="molecule type" value="Genomic_DNA"/>
</dbReference>
<dbReference type="InterPro" id="IPR058626">
    <property type="entry name" value="MdtA-like_b-barrel"/>
</dbReference>
<dbReference type="InterPro" id="IPR006143">
    <property type="entry name" value="RND_pump_MFP"/>
</dbReference>
<keyword evidence="9" id="KW-1185">Reference proteome</keyword>
<dbReference type="OrthoDB" id="9816569at2"/>
<dbReference type="Proteomes" id="UP000320386">
    <property type="component" value="Chromosome"/>
</dbReference>
<feature type="coiled-coil region" evidence="3">
    <location>
        <begin position="104"/>
        <end position="162"/>
    </location>
</feature>
<evidence type="ECO:0000313" key="8">
    <source>
        <dbReference type="EMBL" id="QDU71090.1"/>
    </source>
</evidence>
<comment type="subcellular location">
    <subcellularLocation>
        <location evidence="1">Cell envelope</location>
    </subcellularLocation>
</comment>
<gene>
    <name evidence="8" type="primary">acrE</name>
    <name evidence="8" type="ORF">Pan265_09370</name>
</gene>
<dbReference type="Gene3D" id="2.40.30.170">
    <property type="match status" value="1"/>
</dbReference>
<keyword evidence="3" id="KW-0175">Coiled coil</keyword>
<evidence type="ECO:0000256" key="3">
    <source>
        <dbReference type="SAM" id="Coils"/>
    </source>
</evidence>
<reference evidence="8 9" key="1">
    <citation type="submission" date="2019-02" db="EMBL/GenBank/DDBJ databases">
        <title>Deep-cultivation of Planctomycetes and their phenomic and genomic characterization uncovers novel biology.</title>
        <authorList>
            <person name="Wiegand S."/>
            <person name="Jogler M."/>
            <person name="Boedeker C."/>
            <person name="Pinto D."/>
            <person name="Vollmers J."/>
            <person name="Rivas-Marin E."/>
            <person name="Kohn T."/>
            <person name="Peeters S.H."/>
            <person name="Heuer A."/>
            <person name="Rast P."/>
            <person name="Oberbeckmann S."/>
            <person name="Bunk B."/>
            <person name="Jeske O."/>
            <person name="Meyerdierks A."/>
            <person name="Storesund J.E."/>
            <person name="Kallscheuer N."/>
            <person name="Luecker S."/>
            <person name="Lage O.M."/>
            <person name="Pohl T."/>
            <person name="Merkel B.J."/>
            <person name="Hornburger P."/>
            <person name="Mueller R.-W."/>
            <person name="Bruemmer F."/>
            <person name="Labrenz M."/>
            <person name="Spormann A.M."/>
            <person name="Op den Camp H."/>
            <person name="Overmann J."/>
            <person name="Amann R."/>
            <person name="Jetten M.S.M."/>
            <person name="Mascher T."/>
            <person name="Medema M.H."/>
            <person name="Devos D.P."/>
            <person name="Kaster A.-K."/>
            <person name="Ovreas L."/>
            <person name="Rohde M."/>
            <person name="Galperin M.Y."/>
            <person name="Jogler C."/>
        </authorList>
    </citation>
    <scope>NUCLEOTIDE SEQUENCE [LARGE SCALE GENOMIC DNA]</scope>
    <source>
        <strain evidence="8 9">Pan265</strain>
    </source>
</reference>